<sequence>MASITATYGGQALIPPINGGYEFVSRHLGVTYTTGQACDQALNSLRKKTKLLGFLSHIGLATFLQKIKVWRFSHWMRDFTSPCFVVRSLFEHRCSCGDGLL</sequence>
<keyword evidence="2" id="KW-1185">Reference proteome</keyword>
<gene>
    <name evidence="1" type="ORF">OIU77_016157</name>
</gene>
<reference evidence="1" key="2">
    <citation type="journal article" date="2023" name="Int. J. Mol. Sci.">
        <title>De Novo Assembly and Annotation of 11 Diverse Shrub Willow (Salix) Genomes Reveals Novel Gene Organization in Sex-Linked Regions.</title>
        <authorList>
            <person name="Hyden B."/>
            <person name="Feng K."/>
            <person name="Yates T.B."/>
            <person name="Jawdy S."/>
            <person name="Cereghino C."/>
            <person name="Smart L.B."/>
            <person name="Muchero W."/>
        </authorList>
    </citation>
    <scope>NUCLEOTIDE SEQUENCE</scope>
    <source>
        <tissue evidence="1">Shoot tip</tissue>
    </source>
</reference>
<proteinExistence type="predicted"/>
<comment type="caution">
    <text evidence="1">The sequence shown here is derived from an EMBL/GenBank/DDBJ whole genome shotgun (WGS) entry which is preliminary data.</text>
</comment>
<reference evidence="1" key="1">
    <citation type="submission" date="2022-10" db="EMBL/GenBank/DDBJ databases">
        <authorList>
            <person name="Hyden B.L."/>
            <person name="Feng K."/>
            <person name="Yates T."/>
            <person name="Jawdy S."/>
            <person name="Smart L.B."/>
            <person name="Muchero W."/>
        </authorList>
    </citation>
    <scope>NUCLEOTIDE SEQUENCE</scope>
    <source>
        <tissue evidence="1">Shoot tip</tissue>
    </source>
</reference>
<organism evidence="1 2">
    <name type="scientific">Salix suchowensis</name>
    <dbReference type="NCBI Taxonomy" id="1278906"/>
    <lineage>
        <taxon>Eukaryota</taxon>
        <taxon>Viridiplantae</taxon>
        <taxon>Streptophyta</taxon>
        <taxon>Embryophyta</taxon>
        <taxon>Tracheophyta</taxon>
        <taxon>Spermatophyta</taxon>
        <taxon>Magnoliopsida</taxon>
        <taxon>eudicotyledons</taxon>
        <taxon>Gunneridae</taxon>
        <taxon>Pentapetalae</taxon>
        <taxon>rosids</taxon>
        <taxon>fabids</taxon>
        <taxon>Malpighiales</taxon>
        <taxon>Salicaceae</taxon>
        <taxon>Saliceae</taxon>
        <taxon>Salix</taxon>
    </lineage>
</organism>
<dbReference type="Proteomes" id="UP001141253">
    <property type="component" value="Chromosome 16"/>
</dbReference>
<name>A0ABQ8ZJI4_9ROSI</name>
<protein>
    <submittedName>
        <fullName evidence="1">Uncharacterized protein</fullName>
    </submittedName>
</protein>
<evidence type="ECO:0000313" key="1">
    <source>
        <dbReference type="EMBL" id="KAJ6301996.1"/>
    </source>
</evidence>
<evidence type="ECO:0000313" key="2">
    <source>
        <dbReference type="Proteomes" id="UP001141253"/>
    </source>
</evidence>
<dbReference type="EMBL" id="JAPFFI010000027">
    <property type="protein sequence ID" value="KAJ6301996.1"/>
    <property type="molecule type" value="Genomic_DNA"/>
</dbReference>
<accession>A0ABQ8ZJI4</accession>